<dbReference type="HAMAP" id="MF_00226_B">
    <property type="entry name" value="CinA_B"/>
    <property type="match status" value="1"/>
</dbReference>
<name>A0ABT1MF17_9BACT</name>
<dbReference type="Pfam" id="PF02464">
    <property type="entry name" value="CinA"/>
    <property type="match status" value="1"/>
</dbReference>
<dbReference type="InterPro" id="IPR041424">
    <property type="entry name" value="CinA_KH"/>
</dbReference>
<evidence type="ECO:0000259" key="2">
    <source>
        <dbReference type="SMART" id="SM00852"/>
    </source>
</evidence>
<dbReference type="RefSeq" id="WP_255025939.1">
    <property type="nucleotide sequence ID" value="NZ_JANDHW010000003.1"/>
</dbReference>
<dbReference type="NCBIfam" id="NF001813">
    <property type="entry name" value="PRK00549.1"/>
    <property type="match status" value="1"/>
</dbReference>
<dbReference type="NCBIfam" id="TIGR00200">
    <property type="entry name" value="cinA_nterm"/>
    <property type="match status" value="1"/>
</dbReference>
<dbReference type="SMART" id="SM00852">
    <property type="entry name" value="MoCF_biosynth"/>
    <property type="match status" value="1"/>
</dbReference>
<gene>
    <name evidence="3" type="ORF">NMU02_03860</name>
</gene>
<dbReference type="NCBIfam" id="TIGR00199">
    <property type="entry name" value="PncC_domain"/>
    <property type="match status" value="1"/>
</dbReference>
<dbReference type="Proteomes" id="UP001205603">
    <property type="component" value="Unassembled WGS sequence"/>
</dbReference>
<proteinExistence type="inferred from homology"/>
<comment type="similarity">
    <text evidence="1">Belongs to the CinA family.</text>
</comment>
<dbReference type="PANTHER" id="PTHR13939:SF0">
    <property type="entry name" value="NMN AMIDOHYDROLASE-LIKE PROTEIN YFAY"/>
    <property type="match status" value="1"/>
</dbReference>
<comment type="caution">
    <text evidence="3">The sequence shown here is derived from an EMBL/GenBank/DDBJ whole genome shotgun (WGS) entry which is preliminary data.</text>
</comment>
<dbReference type="Pfam" id="PF00994">
    <property type="entry name" value="MoCF_biosynth"/>
    <property type="match status" value="1"/>
</dbReference>
<dbReference type="Pfam" id="PF18146">
    <property type="entry name" value="CinA_KH"/>
    <property type="match status" value="1"/>
</dbReference>
<dbReference type="InterPro" id="IPR008136">
    <property type="entry name" value="CinA_C"/>
</dbReference>
<sequence length="414" mass="45713">MNVEIIVIGDELLIGQVTDTNSAWIARELNKIGWEITEITTVRDRREEMLSAFNQSFARVNVVLVTGGLGPTKDDMTKQTLCDFFGGKMIFDDSVLQNIERWLSKRKIKLNDSTRSQAMVPDVCSVIQNPVGTAPVMWFEREGKVLVSMPGVPFEMKNAMENEVIPRLRHRFPDHTSIRHFTCLVMNFTESALSEYLTDFEAEMPSAVKLAYLPNPGVIRLRLTARGEDDLETCRMLEKQAEKLCGLLGKNIFSYRDTTMAGALGAILEKEGYTVATAESCTGGNIAHEITLIPGSSAYYKGSIVSYANEIKETVLGVSTEDLEKYGAVSRQVVEQMVKGVQKLMHTDCAVATSGVAGPNGGTSEKPVGTVWIAVALGDKIVSEKFLFGENRKYNIERATHMAFLSMIKLLSGS</sequence>
<dbReference type="PANTHER" id="PTHR13939">
    <property type="entry name" value="NICOTINAMIDE-NUCLEOTIDE AMIDOHYDROLASE PNCC"/>
    <property type="match status" value="1"/>
</dbReference>
<dbReference type="InterPro" id="IPR050101">
    <property type="entry name" value="CinA"/>
</dbReference>
<dbReference type="SUPFAM" id="SSF142433">
    <property type="entry name" value="CinA-like"/>
    <property type="match status" value="1"/>
</dbReference>
<dbReference type="PIRSF" id="PIRSF006728">
    <property type="entry name" value="CinA"/>
    <property type="match status" value="1"/>
</dbReference>
<dbReference type="InterPro" id="IPR001453">
    <property type="entry name" value="MoaB/Mog_dom"/>
</dbReference>
<dbReference type="CDD" id="cd00885">
    <property type="entry name" value="cinA"/>
    <property type="match status" value="1"/>
</dbReference>
<dbReference type="SUPFAM" id="SSF53218">
    <property type="entry name" value="Molybdenum cofactor biosynthesis proteins"/>
    <property type="match status" value="1"/>
</dbReference>
<organism evidence="3 4">
    <name type="scientific">Coprobacter tertius</name>
    <dbReference type="NCBI Taxonomy" id="2944915"/>
    <lineage>
        <taxon>Bacteria</taxon>
        <taxon>Pseudomonadati</taxon>
        <taxon>Bacteroidota</taxon>
        <taxon>Bacteroidia</taxon>
        <taxon>Bacteroidales</taxon>
        <taxon>Barnesiellaceae</taxon>
        <taxon>Coprobacter</taxon>
    </lineage>
</organism>
<evidence type="ECO:0000313" key="4">
    <source>
        <dbReference type="Proteomes" id="UP001205603"/>
    </source>
</evidence>
<protein>
    <recommendedName>
        <fullName evidence="1">CinA-like protein</fullName>
    </recommendedName>
</protein>
<dbReference type="Gene3D" id="3.40.980.10">
    <property type="entry name" value="MoaB/Mog-like domain"/>
    <property type="match status" value="1"/>
</dbReference>
<dbReference type="InterPro" id="IPR008135">
    <property type="entry name" value="Competence-induced_CinA"/>
</dbReference>
<feature type="domain" description="MoaB/Mog" evidence="2">
    <location>
        <begin position="4"/>
        <end position="171"/>
    </location>
</feature>
<dbReference type="NCBIfam" id="TIGR00177">
    <property type="entry name" value="molyb_syn"/>
    <property type="match status" value="1"/>
</dbReference>
<dbReference type="InterPro" id="IPR036425">
    <property type="entry name" value="MoaB/Mog-like_dom_sf"/>
</dbReference>
<evidence type="ECO:0000313" key="3">
    <source>
        <dbReference type="EMBL" id="MCP9611225.1"/>
    </source>
</evidence>
<dbReference type="Gene3D" id="3.90.950.20">
    <property type="entry name" value="CinA-like"/>
    <property type="match status" value="1"/>
</dbReference>
<dbReference type="InterPro" id="IPR036653">
    <property type="entry name" value="CinA-like_C"/>
</dbReference>
<dbReference type="EMBL" id="JANDHW010000003">
    <property type="protein sequence ID" value="MCP9611225.1"/>
    <property type="molecule type" value="Genomic_DNA"/>
</dbReference>
<reference evidence="3 4" key="1">
    <citation type="submission" date="2022-07" db="EMBL/GenBank/DDBJ databases">
        <title>Fecal culturing of patients with breast cancer.</title>
        <authorList>
            <person name="Teng N.M.Y."/>
            <person name="Kiu R."/>
            <person name="Evans R."/>
            <person name="Baker D.J."/>
            <person name="Zenner C."/>
            <person name="Robinson S.D."/>
            <person name="Hall L.J."/>
        </authorList>
    </citation>
    <scope>NUCLEOTIDE SEQUENCE [LARGE SCALE GENOMIC DNA]</scope>
    <source>
        <strain evidence="3 4">LH1063</strain>
    </source>
</reference>
<keyword evidence="4" id="KW-1185">Reference proteome</keyword>
<accession>A0ABT1MF17</accession>
<evidence type="ECO:0000256" key="1">
    <source>
        <dbReference type="HAMAP-Rule" id="MF_00226"/>
    </source>
</evidence>